<dbReference type="Gene3D" id="3.40.50.300">
    <property type="entry name" value="P-loop containing nucleotide triphosphate hydrolases"/>
    <property type="match status" value="1"/>
</dbReference>
<dbReference type="GO" id="GO:0043531">
    <property type="term" value="F:ADP binding"/>
    <property type="evidence" value="ECO:0007669"/>
    <property type="project" value="InterPro"/>
</dbReference>
<comment type="caution">
    <text evidence="2">The sequence shown here is derived from an EMBL/GenBank/DDBJ whole genome shotgun (WGS) entry which is preliminary data.</text>
</comment>
<dbReference type="PANTHER" id="PTHR36766">
    <property type="entry name" value="PLANT BROAD-SPECTRUM MILDEW RESISTANCE PROTEIN RPW8"/>
    <property type="match status" value="1"/>
</dbReference>
<dbReference type="PANTHER" id="PTHR36766:SF40">
    <property type="entry name" value="DISEASE RESISTANCE PROTEIN RGA3"/>
    <property type="match status" value="1"/>
</dbReference>
<dbReference type="PRINTS" id="PR00364">
    <property type="entry name" value="DISEASERSIST"/>
</dbReference>
<sequence>MSILKEKRFLLVLDDVWNENGNGWDALRAPLMVAARGSRILVTTRSLRVSSMMGTVPTYSLKCLSDNDCWSLFKRLAFVEGDSDVHPDLVMIGKKIVNKCKGLPLAVKTLGKSVTL</sequence>
<reference evidence="2 3" key="1">
    <citation type="journal article" date="2019" name="Nat. Plants">
        <title>Stout camphor tree genome fills gaps in understanding of flowering plant genome evolution.</title>
        <authorList>
            <person name="Chaw S.M."/>
            <person name="Liu Y.C."/>
            <person name="Wu Y.W."/>
            <person name="Wang H.Y."/>
            <person name="Lin C.I."/>
            <person name="Wu C.S."/>
            <person name="Ke H.M."/>
            <person name="Chang L.Y."/>
            <person name="Hsu C.Y."/>
            <person name="Yang H.T."/>
            <person name="Sudianto E."/>
            <person name="Hsu M.H."/>
            <person name="Wu K.P."/>
            <person name="Wang L.N."/>
            <person name="Leebens-Mack J.H."/>
            <person name="Tsai I.J."/>
        </authorList>
    </citation>
    <scope>NUCLEOTIDE SEQUENCE [LARGE SCALE GENOMIC DNA]</scope>
    <source>
        <strain evidence="3">cv. Chaw 1501</strain>
        <tissue evidence="2">Young leaves</tissue>
    </source>
</reference>
<protein>
    <submittedName>
        <fullName evidence="2">Putative disease resistance protein RGA3</fullName>
    </submittedName>
</protein>
<dbReference type="Gene3D" id="1.10.8.430">
    <property type="entry name" value="Helical domain of apoptotic protease-activating factors"/>
    <property type="match status" value="1"/>
</dbReference>
<dbReference type="EMBL" id="QPKB01000003">
    <property type="protein sequence ID" value="RWR79753.1"/>
    <property type="molecule type" value="Genomic_DNA"/>
</dbReference>
<dbReference type="InterPro" id="IPR027417">
    <property type="entry name" value="P-loop_NTPase"/>
</dbReference>
<organism evidence="2 3">
    <name type="scientific">Cinnamomum micranthum f. kanehirae</name>
    <dbReference type="NCBI Taxonomy" id="337451"/>
    <lineage>
        <taxon>Eukaryota</taxon>
        <taxon>Viridiplantae</taxon>
        <taxon>Streptophyta</taxon>
        <taxon>Embryophyta</taxon>
        <taxon>Tracheophyta</taxon>
        <taxon>Spermatophyta</taxon>
        <taxon>Magnoliopsida</taxon>
        <taxon>Magnoliidae</taxon>
        <taxon>Laurales</taxon>
        <taxon>Lauraceae</taxon>
        <taxon>Cinnamomum</taxon>
    </lineage>
</organism>
<name>A0A3S3Q5L3_9MAGN</name>
<dbReference type="InterPro" id="IPR042197">
    <property type="entry name" value="Apaf_helical"/>
</dbReference>
<dbReference type="Pfam" id="PF00931">
    <property type="entry name" value="NB-ARC"/>
    <property type="match status" value="1"/>
</dbReference>
<keyword evidence="3" id="KW-1185">Reference proteome</keyword>
<proteinExistence type="predicted"/>
<dbReference type="OrthoDB" id="37484at2759"/>
<evidence type="ECO:0000313" key="2">
    <source>
        <dbReference type="EMBL" id="RWR79753.1"/>
    </source>
</evidence>
<dbReference type="SUPFAM" id="SSF52540">
    <property type="entry name" value="P-loop containing nucleoside triphosphate hydrolases"/>
    <property type="match status" value="1"/>
</dbReference>
<dbReference type="AlphaFoldDB" id="A0A3S3Q5L3"/>
<evidence type="ECO:0000259" key="1">
    <source>
        <dbReference type="Pfam" id="PF00931"/>
    </source>
</evidence>
<dbReference type="Proteomes" id="UP000283530">
    <property type="component" value="Unassembled WGS sequence"/>
</dbReference>
<evidence type="ECO:0000313" key="3">
    <source>
        <dbReference type="Proteomes" id="UP000283530"/>
    </source>
</evidence>
<dbReference type="STRING" id="337451.A0A3S3Q5L3"/>
<dbReference type="InterPro" id="IPR002182">
    <property type="entry name" value="NB-ARC"/>
</dbReference>
<accession>A0A3S3Q5L3</accession>
<feature type="domain" description="NB-ARC" evidence="1">
    <location>
        <begin position="2"/>
        <end position="79"/>
    </location>
</feature>
<gene>
    <name evidence="2" type="ORF">CKAN_00834700</name>
</gene>